<accession>A0A2U4EXN8</accession>
<dbReference type="AlphaFoldDB" id="A0A2U4EXN8"/>
<reference evidence="1 2" key="1">
    <citation type="submission" date="2012-07" db="EMBL/GenBank/DDBJ databases">
        <title>Genome sequence of Brachyspira sp. 30446, isolated from a pig with mucohaemorrhagic colitis.</title>
        <authorList>
            <person name="Rubin J.E."/>
            <person name="Fernando C."/>
            <person name="Harding J.C.S."/>
            <person name="Hill J.E."/>
        </authorList>
    </citation>
    <scope>NUCLEOTIDE SEQUENCE [LARGE SCALE GENOMIC DNA]</scope>
    <source>
        <strain evidence="1 2">30446</strain>
    </source>
</reference>
<proteinExistence type="predicted"/>
<organism evidence="1 2">
    <name type="scientific">Brachyspira hampsonii 30446</name>
    <dbReference type="NCBI Taxonomy" id="1289135"/>
    <lineage>
        <taxon>Bacteria</taxon>
        <taxon>Pseudomonadati</taxon>
        <taxon>Spirochaetota</taxon>
        <taxon>Spirochaetia</taxon>
        <taxon>Brachyspirales</taxon>
        <taxon>Brachyspiraceae</taxon>
        <taxon>Brachyspira</taxon>
    </lineage>
</organism>
<dbReference type="Proteomes" id="UP000011663">
    <property type="component" value="Unassembled WGS sequence"/>
</dbReference>
<evidence type="ECO:0000313" key="1">
    <source>
        <dbReference type="EMBL" id="EKV58045.1"/>
    </source>
</evidence>
<gene>
    <name evidence="1" type="ORF">A966_01958</name>
</gene>
<dbReference type="GeneID" id="66486855"/>
<dbReference type="EMBL" id="ALNZ01000009">
    <property type="protein sequence ID" value="EKV58045.1"/>
    <property type="molecule type" value="Genomic_DNA"/>
</dbReference>
<dbReference type="RefSeq" id="WP_008721793.1">
    <property type="nucleotide sequence ID" value="NZ_JH994110.1"/>
</dbReference>
<sequence length="190" mass="22638">MSIIEKDNFKIHYSDDFEIIDIEERDINGKEKRNQYSHCMSNVDLMIKANDKIIFIELKNFQIEDKNGIRGLKIEEPLNKDSIIYELIQKGRGSFIKEYSSEYINNNIDVYYFIIFHFPFKIRNMRFKSNINQALEKHLPIIKTDSIYKKSFIKSILFITIDEWKEISKNINAEKIIFEPISKSQCIPKP</sequence>
<dbReference type="OrthoDB" id="308896at2"/>
<evidence type="ECO:0000313" key="2">
    <source>
        <dbReference type="Proteomes" id="UP000011663"/>
    </source>
</evidence>
<dbReference type="STRING" id="1289135.A966_01958"/>
<protein>
    <submittedName>
        <fullName evidence="1">CCAAT-box DNA binding protein subunit B</fullName>
    </submittedName>
</protein>
<name>A0A2U4EXN8_9SPIR</name>
<comment type="caution">
    <text evidence="1">The sequence shown here is derived from an EMBL/GenBank/DDBJ whole genome shotgun (WGS) entry which is preliminary data.</text>
</comment>